<dbReference type="RefSeq" id="WP_290262799.1">
    <property type="nucleotide sequence ID" value="NZ_JAUFQQ010000003.1"/>
</dbReference>
<evidence type="ECO:0000313" key="1">
    <source>
        <dbReference type="EMBL" id="MFB9064260.1"/>
    </source>
</evidence>
<dbReference type="Proteomes" id="UP001589589">
    <property type="component" value="Unassembled WGS sequence"/>
</dbReference>
<reference evidence="1 2" key="1">
    <citation type="submission" date="2024-09" db="EMBL/GenBank/DDBJ databases">
        <authorList>
            <person name="Sun Q."/>
            <person name="Mori K."/>
        </authorList>
    </citation>
    <scope>NUCLEOTIDE SEQUENCE [LARGE SCALE GENOMIC DNA]</scope>
    <source>
        <strain evidence="1 2">CECT 7908</strain>
    </source>
</reference>
<organism evidence="1 2">
    <name type="scientific">Flavobacterium branchiarum</name>
    <dbReference type="NCBI Taxonomy" id="1114870"/>
    <lineage>
        <taxon>Bacteria</taxon>
        <taxon>Pseudomonadati</taxon>
        <taxon>Bacteroidota</taxon>
        <taxon>Flavobacteriia</taxon>
        <taxon>Flavobacteriales</taxon>
        <taxon>Flavobacteriaceae</taxon>
        <taxon>Flavobacterium</taxon>
    </lineage>
</organism>
<sequence>MKKINPPRGSIGILIKEFSVTRPTIYAALAYYNNSDVAVAIRKRAIEMLESELNAAKETSTETK</sequence>
<comment type="caution">
    <text evidence="1">The sequence shown here is derived from an EMBL/GenBank/DDBJ whole genome shotgun (WGS) entry which is preliminary data.</text>
</comment>
<keyword evidence="2" id="KW-1185">Reference proteome</keyword>
<gene>
    <name evidence="1" type="ORF">ACFFUQ_09510</name>
</gene>
<name>A0ABV5FL40_9FLAO</name>
<evidence type="ECO:0000313" key="2">
    <source>
        <dbReference type="Proteomes" id="UP001589589"/>
    </source>
</evidence>
<protein>
    <submittedName>
        <fullName evidence="1">Uncharacterized protein</fullName>
    </submittedName>
</protein>
<accession>A0ABV5FL40</accession>
<proteinExistence type="predicted"/>
<dbReference type="EMBL" id="JBHMEX010000030">
    <property type="protein sequence ID" value="MFB9064260.1"/>
    <property type="molecule type" value="Genomic_DNA"/>
</dbReference>